<proteinExistence type="predicted"/>
<feature type="transmembrane region" description="Helical" evidence="1">
    <location>
        <begin position="155"/>
        <end position="176"/>
    </location>
</feature>
<accession>A0AA38ZWG2</accession>
<evidence type="ECO:0000256" key="1">
    <source>
        <dbReference type="SAM" id="Phobius"/>
    </source>
</evidence>
<protein>
    <recommendedName>
        <fullName evidence="2">PGG domain-containing protein</fullName>
    </recommendedName>
</protein>
<evidence type="ECO:0000313" key="3">
    <source>
        <dbReference type="EMBL" id="KAJ9696087.1"/>
    </source>
</evidence>
<keyword evidence="1" id="KW-1133">Transmembrane helix</keyword>
<dbReference type="Proteomes" id="UP001168098">
    <property type="component" value="Unassembled WGS sequence"/>
</dbReference>
<evidence type="ECO:0000259" key="2">
    <source>
        <dbReference type="Pfam" id="PF13962"/>
    </source>
</evidence>
<dbReference type="EMBL" id="JARBHA010000007">
    <property type="protein sequence ID" value="KAJ9696087.1"/>
    <property type="molecule type" value="Genomic_DNA"/>
</dbReference>
<feature type="transmembrane region" description="Helical" evidence="1">
    <location>
        <begin position="188"/>
        <end position="208"/>
    </location>
</feature>
<feature type="domain" description="PGG" evidence="2">
    <location>
        <begin position="63"/>
        <end position="175"/>
    </location>
</feature>
<dbReference type="InterPro" id="IPR026961">
    <property type="entry name" value="PGG_dom"/>
</dbReference>
<dbReference type="PANTHER" id="PTHR24177">
    <property type="entry name" value="CASKIN"/>
    <property type="match status" value="1"/>
</dbReference>
<dbReference type="PANTHER" id="PTHR24177:SF103">
    <property type="entry name" value="PGG DOMAIN-CONTAINING PROTEIN"/>
    <property type="match status" value="1"/>
</dbReference>
<keyword evidence="4" id="KW-1185">Reference proteome</keyword>
<keyword evidence="1" id="KW-0812">Transmembrane</keyword>
<comment type="caution">
    <text evidence="3">The sequence shown here is derived from an EMBL/GenBank/DDBJ whole genome shotgun (WGS) entry which is preliminary data.</text>
</comment>
<organism evidence="3 4">
    <name type="scientific">Vitis rotundifolia</name>
    <name type="common">Muscadine grape</name>
    <dbReference type="NCBI Taxonomy" id="103349"/>
    <lineage>
        <taxon>Eukaryota</taxon>
        <taxon>Viridiplantae</taxon>
        <taxon>Streptophyta</taxon>
        <taxon>Embryophyta</taxon>
        <taxon>Tracheophyta</taxon>
        <taxon>Spermatophyta</taxon>
        <taxon>Magnoliopsida</taxon>
        <taxon>eudicotyledons</taxon>
        <taxon>Gunneridae</taxon>
        <taxon>Pentapetalae</taxon>
        <taxon>rosids</taxon>
        <taxon>Vitales</taxon>
        <taxon>Vitaceae</taxon>
        <taxon>Viteae</taxon>
        <taxon>Vitis</taxon>
    </lineage>
</organism>
<reference evidence="3 4" key="1">
    <citation type="journal article" date="2023" name="BMC Biotechnol.">
        <title>Vitis rotundifolia cv Carlos genome sequencing.</title>
        <authorList>
            <person name="Huff M."/>
            <person name="Hulse-Kemp A."/>
            <person name="Scheffler B."/>
            <person name="Youngblood R."/>
            <person name="Simpson S."/>
            <person name="Babiker E."/>
            <person name="Staton M."/>
        </authorList>
    </citation>
    <scope>NUCLEOTIDE SEQUENCE [LARGE SCALE GENOMIC DNA]</scope>
    <source>
        <tissue evidence="3">Leaf</tissue>
    </source>
</reference>
<dbReference type="Pfam" id="PF13962">
    <property type="entry name" value="PGG"/>
    <property type="match status" value="1"/>
</dbReference>
<evidence type="ECO:0000313" key="4">
    <source>
        <dbReference type="Proteomes" id="UP001168098"/>
    </source>
</evidence>
<gene>
    <name evidence="3" type="ORF">PVL29_008372</name>
</gene>
<name>A0AA38ZWG2_VITRO</name>
<dbReference type="AlphaFoldDB" id="A0AA38ZWG2"/>
<dbReference type="GO" id="GO:0016020">
    <property type="term" value="C:membrane"/>
    <property type="evidence" value="ECO:0007669"/>
    <property type="project" value="TreeGrafter"/>
</dbReference>
<sequence length="227" mass="25210">MFTDNKPWLTPGAALQMQWEVKWFEYVKKSMRPNFFPALNNDKESPQQIFTDKHKDLVQKGGEWLSSTATSCSVVSTLIATVAFATSTTLPGGNKEITGMPVLELKPAFHLFAISSLVALCSSITSTIMFLAILTSRNQEKDFAKNLPGKLLAGLTTLFVSILAVLVSFCAAHFFVLQKELRMYALPIYVVTCLPVTLFAIAQLPLYVDLIWVTFNKVPQPPLEDNT</sequence>
<keyword evidence="1" id="KW-0472">Membrane</keyword>
<feature type="transmembrane region" description="Helical" evidence="1">
    <location>
        <begin position="108"/>
        <end position="134"/>
    </location>
</feature>